<reference evidence="2" key="2">
    <citation type="submission" date="2023-06" db="EMBL/GenBank/DDBJ databases">
        <authorList>
            <consortium name="Lawrence Berkeley National Laboratory"/>
            <person name="Haridas S."/>
            <person name="Hensen N."/>
            <person name="Bonometti L."/>
            <person name="Westerberg I."/>
            <person name="Brannstrom I.O."/>
            <person name="Guillou S."/>
            <person name="Cros-Aarteil S."/>
            <person name="Calhoun S."/>
            <person name="Kuo A."/>
            <person name="Mondo S."/>
            <person name="Pangilinan J."/>
            <person name="Riley R."/>
            <person name="LaButti K."/>
            <person name="Andreopoulos B."/>
            <person name="Lipzen A."/>
            <person name="Chen C."/>
            <person name="Yanf M."/>
            <person name="Daum C."/>
            <person name="Ng V."/>
            <person name="Clum A."/>
            <person name="Steindorff A."/>
            <person name="Ohm R."/>
            <person name="Martin F."/>
            <person name="Silar P."/>
            <person name="Natvig D."/>
            <person name="Lalanne C."/>
            <person name="Gautier V."/>
            <person name="Ament-velasquez S.L."/>
            <person name="Kruys A."/>
            <person name="Hutchinson M.I."/>
            <person name="Powell A.J."/>
            <person name="Barry K."/>
            <person name="Miller A.N."/>
            <person name="Grigoriev I.V."/>
            <person name="Debuchy R."/>
            <person name="Gladieux P."/>
            <person name="Thoren M.H."/>
            <person name="Johannesson H."/>
        </authorList>
    </citation>
    <scope>NUCLEOTIDE SEQUENCE</scope>
    <source>
        <strain evidence="2">CBS 232.78</strain>
    </source>
</reference>
<comment type="caution">
    <text evidence="2">The sequence shown here is derived from an EMBL/GenBank/DDBJ whole genome shotgun (WGS) entry which is preliminary data.</text>
</comment>
<sequence>MADHPMNPVNAECTMVPCLYQVAGYVNHNPEAQFSGCRSVFGFPTVATVTLPVDPVLETATATSTYIDIIISTSTAYSTLEETSTSYQSIFETATEYTATIVNTLTTTVPAPVTTIATAPKKKRGSKKRRDACKAKSSTVVSSEAPSSAIPSSAAPSSAPPSSSEAPTSALPSSEAPAPSSTAPLFPLASNCPDLNAYSAACACLEPTPVTEYAAAVTSIVHETEISTVSSTTVEQVTVAVTTIIVKPATTTLTSTLTTLTGTTTIATSTSTPYPVAPTNFGLVLADGPNAGKANVLSGSAPAYSFQWSSTSASPVPLSLSSAGTSPFLTSQPTYKMYIRLSTTAYGITFFTTSTYIAATGYTWVPVTCAVNPSTLIISCTAGSLTRFLQCGTVMYMANPTTTPGGCIEVHMKAT</sequence>
<protein>
    <submittedName>
        <fullName evidence="2">Uncharacterized protein</fullName>
    </submittedName>
</protein>
<proteinExistence type="predicted"/>
<feature type="compositionally biased region" description="Low complexity" evidence="1">
    <location>
        <begin position="137"/>
        <end position="182"/>
    </location>
</feature>
<feature type="compositionally biased region" description="Basic residues" evidence="1">
    <location>
        <begin position="120"/>
        <end position="131"/>
    </location>
</feature>
<keyword evidence="3" id="KW-1185">Reference proteome</keyword>
<evidence type="ECO:0000313" key="3">
    <source>
        <dbReference type="Proteomes" id="UP001285441"/>
    </source>
</evidence>
<organism evidence="2 3">
    <name type="scientific">Podospora didyma</name>
    <dbReference type="NCBI Taxonomy" id="330526"/>
    <lineage>
        <taxon>Eukaryota</taxon>
        <taxon>Fungi</taxon>
        <taxon>Dikarya</taxon>
        <taxon>Ascomycota</taxon>
        <taxon>Pezizomycotina</taxon>
        <taxon>Sordariomycetes</taxon>
        <taxon>Sordariomycetidae</taxon>
        <taxon>Sordariales</taxon>
        <taxon>Podosporaceae</taxon>
        <taxon>Podospora</taxon>
    </lineage>
</organism>
<dbReference type="AlphaFoldDB" id="A0AAE0U3Z3"/>
<dbReference type="EMBL" id="JAULSW010000002">
    <property type="protein sequence ID" value="KAK3389755.1"/>
    <property type="molecule type" value="Genomic_DNA"/>
</dbReference>
<evidence type="ECO:0000256" key="1">
    <source>
        <dbReference type="SAM" id="MobiDB-lite"/>
    </source>
</evidence>
<accession>A0AAE0U3Z3</accession>
<name>A0AAE0U3Z3_9PEZI</name>
<gene>
    <name evidence="2" type="ORF">B0H63DRAFT_464269</name>
</gene>
<evidence type="ECO:0000313" key="2">
    <source>
        <dbReference type="EMBL" id="KAK3389755.1"/>
    </source>
</evidence>
<reference evidence="2" key="1">
    <citation type="journal article" date="2023" name="Mol. Phylogenet. Evol.">
        <title>Genome-scale phylogeny and comparative genomics of the fungal order Sordariales.</title>
        <authorList>
            <person name="Hensen N."/>
            <person name="Bonometti L."/>
            <person name="Westerberg I."/>
            <person name="Brannstrom I.O."/>
            <person name="Guillou S."/>
            <person name="Cros-Aarteil S."/>
            <person name="Calhoun S."/>
            <person name="Haridas S."/>
            <person name="Kuo A."/>
            <person name="Mondo S."/>
            <person name="Pangilinan J."/>
            <person name="Riley R."/>
            <person name="LaButti K."/>
            <person name="Andreopoulos B."/>
            <person name="Lipzen A."/>
            <person name="Chen C."/>
            <person name="Yan M."/>
            <person name="Daum C."/>
            <person name="Ng V."/>
            <person name="Clum A."/>
            <person name="Steindorff A."/>
            <person name="Ohm R.A."/>
            <person name="Martin F."/>
            <person name="Silar P."/>
            <person name="Natvig D.O."/>
            <person name="Lalanne C."/>
            <person name="Gautier V."/>
            <person name="Ament-Velasquez S.L."/>
            <person name="Kruys A."/>
            <person name="Hutchinson M.I."/>
            <person name="Powell A.J."/>
            <person name="Barry K."/>
            <person name="Miller A.N."/>
            <person name="Grigoriev I.V."/>
            <person name="Debuchy R."/>
            <person name="Gladieux P."/>
            <person name="Hiltunen Thoren M."/>
            <person name="Johannesson H."/>
        </authorList>
    </citation>
    <scope>NUCLEOTIDE SEQUENCE</scope>
    <source>
        <strain evidence="2">CBS 232.78</strain>
    </source>
</reference>
<dbReference type="Proteomes" id="UP001285441">
    <property type="component" value="Unassembled WGS sequence"/>
</dbReference>
<feature type="region of interest" description="Disordered" evidence="1">
    <location>
        <begin position="118"/>
        <end position="182"/>
    </location>
</feature>